<evidence type="ECO:0000256" key="2">
    <source>
        <dbReference type="ARBA" id="ARBA00023002"/>
    </source>
</evidence>
<evidence type="ECO:0000256" key="1">
    <source>
        <dbReference type="ARBA" id="ARBA00007118"/>
    </source>
</evidence>
<evidence type="ECO:0000259" key="3">
    <source>
        <dbReference type="Pfam" id="PF00881"/>
    </source>
</evidence>
<dbReference type="InterPro" id="IPR000415">
    <property type="entry name" value="Nitroreductase-like"/>
</dbReference>
<feature type="domain" description="Nitroreductase" evidence="3">
    <location>
        <begin position="21"/>
        <end position="80"/>
    </location>
</feature>
<dbReference type="Gene3D" id="3.40.109.10">
    <property type="entry name" value="NADH Oxidase"/>
    <property type="match status" value="1"/>
</dbReference>
<evidence type="ECO:0000313" key="5">
    <source>
        <dbReference type="Proteomes" id="UP000177310"/>
    </source>
</evidence>
<keyword evidence="2" id="KW-0560">Oxidoreductase</keyword>
<organism evidence="4 5">
    <name type="scientific">Candidatus Buchananbacteria bacterium RIFCSPHIGHO2_02_FULL_56_16</name>
    <dbReference type="NCBI Taxonomy" id="1797542"/>
    <lineage>
        <taxon>Bacteria</taxon>
        <taxon>Candidatus Buchananiibacteriota</taxon>
    </lineage>
</organism>
<dbReference type="PANTHER" id="PTHR43673:SF10">
    <property type="entry name" value="NADH DEHYDROGENASE_NAD(P)H NITROREDUCTASE XCC3605-RELATED"/>
    <property type="match status" value="1"/>
</dbReference>
<proteinExistence type="inferred from homology"/>
<dbReference type="CDD" id="cd02138">
    <property type="entry name" value="TdsD-like"/>
    <property type="match status" value="1"/>
</dbReference>
<sequence>MSHRLYPKKETPLDYPIDPLIEKRWSPVAFSSEPIEPEKINSLFEAMRWAPSSGNGQPWRVIYATQDEQENFDRLASLLDEGNGYAKRTYLLLLTCALPRFEDKDRENPYWQHDTGLGTQNLILQAVAMNLIAHPMAGFNKERAHELLGIPVDVEPMVMIAVGYPGDGEALTDERWVKKQQQPRQRKPVTDFAFRGKWNSKVKSQI</sequence>
<feature type="domain" description="Nitroreductase" evidence="3">
    <location>
        <begin position="100"/>
        <end position="164"/>
    </location>
</feature>
<dbReference type="SUPFAM" id="SSF55469">
    <property type="entry name" value="FMN-dependent nitroreductase-like"/>
    <property type="match status" value="1"/>
</dbReference>
<dbReference type="STRING" id="1797542.A3J59_02115"/>
<reference evidence="4 5" key="1">
    <citation type="journal article" date="2016" name="Nat. Commun.">
        <title>Thousands of microbial genomes shed light on interconnected biogeochemical processes in an aquifer system.</title>
        <authorList>
            <person name="Anantharaman K."/>
            <person name="Brown C.T."/>
            <person name="Hug L.A."/>
            <person name="Sharon I."/>
            <person name="Castelle C.J."/>
            <person name="Probst A.J."/>
            <person name="Thomas B.C."/>
            <person name="Singh A."/>
            <person name="Wilkins M.J."/>
            <person name="Karaoz U."/>
            <person name="Brodie E.L."/>
            <person name="Williams K.H."/>
            <person name="Hubbard S.S."/>
            <person name="Banfield J.F."/>
        </authorList>
    </citation>
    <scope>NUCLEOTIDE SEQUENCE [LARGE SCALE GENOMIC DNA]</scope>
</reference>
<dbReference type="AlphaFoldDB" id="A0A1G1YJF6"/>
<dbReference type="Pfam" id="PF00881">
    <property type="entry name" value="Nitroreductase"/>
    <property type="match status" value="2"/>
</dbReference>
<comment type="caution">
    <text evidence="4">The sequence shown here is derived from an EMBL/GenBank/DDBJ whole genome shotgun (WGS) entry which is preliminary data.</text>
</comment>
<evidence type="ECO:0000313" key="4">
    <source>
        <dbReference type="EMBL" id="OGY52463.1"/>
    </source>
</evidence>
<dbReference type="PANTHER" id="PTHR43673">
    <property type="entry name" value="NAD(P)H NITROREDUCTASE YDGI-RELATED"/>
    <property type="match status" value="1"/>
</dbReference>
<dbReference type="InterPro" id="IPR029479">
    <property type="entry name" value="Nitroreductase"/>
</dbReference>
<dbReference type="EMBL" id="MHIL01000003">
    <property type="protein sequence ID" value="OGY52463.1"/>
    <property type="molecule type" value="Genomic_DNA"/>
</dbReference>
<accession>A0A1G1YJF6</accession>
<comment type="similarity">
    <text evidence="1">Belongs to the nitroreductase family.</text>
</comment>
<name>A0A1G1YJF6_9BACT</name>
<gene>
    <name evidence="4" type="ORF">A3J59_02115</name>
</gene>
<dbReference type="Proteomes" id="UP000177310">
    <property type="component" value="Unassembled WGS sequence"/>
</dbReference>
<protein>
    <recommendedName>
        <fullName evidence="3">Nitroreductase domain-containing protein</fullName>
    </recommendedName>
</protein>
<dbReference type="GO" id="GO:0016491">
    <property type="term" value="F:oxidoreductase activity"/>
    <property type="evidence" value="ECO:0007669"/>
    <property type="project" value="UniProtKB-KW"/>
</dbReference>